<name>A0ABQ0A3X3_9GAMM</name>
<feature type="transmembrane region" description="Helical" evidence="2">
    <location>
        <begin position="413"/>
        <end position="433"/>
    </location>
</feature>
<feature type="transmembrane region" description="Helical" evidence="2">
    <location>
        <begin position="30"/>
        <end position="49"/>
    </location>
</feature>
<accession>A0ABQ0A3X3</accession>
<feature type="transmembrane region" description="Helical" evidence="2">
    <location>
        <begin position="445"/>
        <end position="467"/>
    </location>
</feature>
<feature type="transmembrane region" description="Helical" evidence="2">
    <location>
        <begin position="189"/>
        <end position="212"/>
    </location>
</feature>
<evidence type="ECO:0000313" key="4">
    <source>
        <dbReference type="EMBL" id="GAA6166347.1"/>
    </source>
</evidence>
<feature type="transmembrane region" description="Helical" evidence="2">
    <location>
        <begin position="338"/>
        <end position="358"/>
    </location>
</feature>
<feature type="region of interest" description="Disordered" evidence="1">
    <location>
        <begin position="1"/>
        <end position="20"/>
    </location>
</feature>
<keyword evidence="2" id="KW-0472">Membrane</keyword>
<feature type="transmembrane region" description="Helical" evidence="2">
    <location>
        <begin position="256"/>
        <end position="275"/>
    </location>
</feature>
<sequence length="468" mass="51303">MPNNIDMTSTANLPVDESSGNNSDPTQFTLLKLIGCSLFGILFFLVPIYQDGKWTIMMGILSDGIKGFIGNNMAFFTLPLFIVSSIISLVYYLLPQAISKQLPFSKHLVASHWFWVLLSTVGGIVSVMLLFNVGPQWVLEKQTGVTAYIDVAGAIFVVIGLGCLFLPFLTDYGLLDFVGTLMRPVYKRLFGLPGRSVVDTLASWIGASSIAVIMTSKQYERGYYTAKESATIATNFSVISLPFVLLTSQVAGLEGYFFQLYGSMALICITCAIVVPKLPPLKNVPNHYYSSVGKRVSEIAEHGHSPLSWACKQSFATASKSPNPLVSLKNGFGTMCDLFIMMMPAAMTIEFLALVLYYHTSLFQIISYPFIHVLDLLQIPDAETAAPGVVIGLLDQFVPAIIAGTQQSEITRFILAGLSITQLIFFAESALLIMRSKIPLTITHLIAIFFIRTAIALPILALIAHWIF</sequence>
<evidence type="ECO:0000313" key="5">
    <source>
        <dbReference type="Proteomes" id="UP001465153"/>
    </source>
</evidence>
<gene>
    <name evidence="4" type="ORF">NBRC116591_01570</name>
</gene>
<dbReference type="Proteomes" id="UP001465153">
    <property type="component" value="Unassembled WGS sequence"/>
</dbReference>
<keyword evidence="2" id="KW-1133">Transmembrane helix</keyword>
<feature type="transmembrane region" description="Helical" evidence="2">
    <location>
        <begin position="113"/>
        <end position="133"/>
    </location>
</feature>
<feature type="transmembrane region" description="Helical" evidence="2">
    <location>
        <begin position="69"/>
        <end position="93"/>
    </location>
</feature>
<feature type="domain" description="Nucleoside transporter/FeoB GTPase Gate" evidence="3">
    <location>
        <begin position="155"/>
        <end position="245"/>
    </location>
</feature>
<keyword evidence="2" id="KW-0812">Transmembrane</keyword>
<keyword evidence="5" id="KW-1185">Reference proteome</keyword>
<dbReference type="Pfam" id="PF07670">
    <property type="entry name" value="Gate"/>
    <property type="match status" value="1"/>
</dbReference>
<protein>
    <submittedName>
        <fullName evidence="4">YjiH family protein</fullName>
    </submittedName>
</protein>
<feature type="transmembrane region" description="Helical" evidence="2">
    <location>
        <begin position="145"/>
        <end position="169"/>
    </location>
</feature>
<dbReference type="InterPro" id="IPR011642">
    <property type="entry name" value="Gate_dom"/>
</dbReference>
<evidence type="ECO:0000256" key="2">
    <source>
        <dbReference type="SAM" id="Phobius"/>
    </source>
</evidence>
<evidence type="ECO:0000256" key="1">
    <source>
        <dbReference type="SAM" id="MobiDB-lite"/>
    </source>
</evidence>
<reference evidence="4 5" key="1">
    <citation type="submission" date="2024-04" db="EMBL/GenBank/DDBJ databases">
        <title>Draft genome sequence of Sessilibacter corallicola NBRC 116591.</title>
        <authorList>
            <person name="Miyakawa T."/>
            <person name="Kusuya Y."/>
            <person name="Miura T."/>
        </authorList>
    </citation>
    <scope>NUCLEOTIDE SEQUENCE [LARGE SCALE GENOMIC DNA]</scope>
    <source>
        <strain evidence="4 5">KU-00831-HH</strain>
    </source>
</reference>
<dbReference type="EMBL" id="BAABWN010000001">
    <property type="protein sequence ID" value="GAA6166347.1"/>
    <property type="molecule type" value="Genomic_DNA"/>
</dbReference>
<feature type="transmembrane region" description="Helical" evidence="2">
    <location>
        <begin position="232"/>
        <end position="250"/>
    </location>
</feature>
<comment type="caution">
    <text evidence="4">The sequence shown here is derived from an EMBL/GenBank/DDBJ whole genome shotgun (WGS) entry which is preliminary data.</text>
</comment>
<proteinExistence type="predicted"/>
<organism evidence="4 5">
    <name type="scientific">Sessilibacter corallicola</name>
    <dbReference type="NCBI Taxonomy" id="2904075"/>
    <lineage>
        <taxon>Bacteria</taxon>
        <taxon>Pseudomonadati</taxon>
        <taxon>Pseudomonadota</taxon>
        <taxon>Gammaproteobacteria</taxon>
        <taxon>Cellvibrionales</taxon>
        <taxon>Cellvibrionaceae</taxon>
        <taxon>Sessilibacter</taxon>
    </lineage>
</organism>
<evidence type="ECO:0000259" key="3">
    <source>
        <dbReference type="Pfam" id="PF07670"/>
    </source>
</evidence>